<dbReference type="Proteomes" id="UP000558113">
    <property type="component" value="Unassembled WGS sequence"/>
</dbReference>
<accession>A0A7X5BWM2</accession>
<dbReference type="PROSITE" id="PS51257">
    <property type="entry name" value="PROKAR_LIPOPROTEIN"/>
    <property type="match status" value="1"/>
</dbReference>
<evidence type="ECO:0000256" key="1">
    <source>
        <dbReference type="ARBA" id="ARBA00004635"/>
    </source>
</evidence>
<comment type="similarity">
    <text evidence="2">Belongs to the GerABKC lipoprotein family.</text>
</comment>
<dbReference type="NCBIfam" id="TIGR02887">
    <property type="entry name" value="spore_ger_x_C"/>
    <property type="match status" value="1"/>
</dbReference>
<evidence type="ECO:0000259" key="8">
    <source>
        <dbReference type="Pfam" id="PF05504"/>
    </source>
</evidence>
<dbReference type="PANTHER" id="PTHR35789:SF1">
    <property type="entry name" value="SPORE GERMINATION PROTEIN B3"/>
    <property type="match status" value="1"/>
</dbReference>
<keyword evidence="6" id="KW-0564">Palmitate</keyword>
<evidence type="ECO:0000256" key="4">
    <source>
        <dbReference type="ARBA" id="ARBA00022729"/>
    </source>
</evidence>
<sequence length="369" mass="40128">MMKRFAGLALTIMGLSAVLTGCWDTQYVTNKKLINGFSLDAAEGQGMLGSVRTVVLENKGGGQFDVKDEFMKAAGDSTSTIGMKIDSMLPGTIEASKTHVIIIGEKLAKQGIAAPLEPIFRSPKGYLKAKVLVSEGTAADVLASKQIDHNPIAFGIKQIVEGAALSTSVPKQTVYSIWNQISDPGDDALLPLIRIVDRKTLIVDGIALFDGDKYSGISLFREDAKILMLLSGRIGRLVNLGIPVQEQTITFAGSRLKRSMKVTVNPKTNTIECVIKADLYGSLNSYPSHLNASVDRARLEKAIDAWFDAHGKKVAGAMLRANCDAFGIGRRLRAHHSGLWRKLDWNEAYRGVIIKPEFHVHLKNTGVIR</sequence>
<dbReference type="InterPro" id="IPR038501">
    <property type="entry name" value="Spore_GerAC_C_sf"/>
</dbReference>
<keyword evidence="4" id="KW-0732">Signal</keyword>
<dbReference type="InterPro" id="IPR008844">
    <property type="entry name" value="Spore_GerAC-like"/>
</dbReference>
<comment type="caution">
    <text evidence="10">The sequence shown here is derived from an EMBL/GenBank/DDBJ whole genome shotgun (WGS) entry which is preliminary data.</text>
</comment>
<protein>
    <submittedName>
        <fullName evidence="10">Ger(X)C family spore germination protein</fullName>
    </submittedName>
</protein>
<evidence type="ECO:0000256" key="2">
    <source>
        <dbReference type="ARBA" id="ARBA00007886"/>
    </source>
</evidence>
<dbReference type="GO" id="GO:0009847">
    <property type="term" value="P:spore germination"/>
    <property type="evidence" value="ECO:0007669"/>
    <property type="project" value="InterPro"/>
</dbReference>
<dbReference type="Pfam" id="PF05504">
    <property type="entry name" value="Spore_GerAC"/>
    <property type="match status" value="1"/>
</dbReference>
<evidence type="ECO:0000256" key="6">
    <source>
        <dbReference type="ARBA" id="ARBA00023139"/>
    </source>
</evidence>
<name>A0A7X5BWM2_9BACL</name>
<dbReference type="RefSeq" id="WP_161693183.1">
    <property type="nucleotide sequence ID" value="NZ_JAAAMU010000001.1"/>
</dbReference>
<comment type="subcellular location">
    <subcellularLocation>
        <location evidence="1">Membrane</location>
        <topology evidence="1">Lipid-anchor</topology>
    </subcellularLocation>
</comment>
<dbReference type="EMBL" id="JAAAMU010000001">
    <property type="protein sequence ID" value="NBC67411.1"/>
    <property type="molecule type" value="Genomic_DNA"/>
</dbReference>
<gene>
    <name evidence="10" type="ORF">GT003_00195</name>
</gene>
<dbReference type="PANTHER" id="PTHR35789">
    <property type="entry name" value="SPORE GERMINATION PROTEIN B3"/>
    <property type="match status" value="1"/>
</dbReference>
<evidence type="ECO:0000256" key="3">
    <source>
        <dbReference type="ARBA" id="ARBA00022544"/>
    </source>
</evidence>
<dbReference type="OrthoDB" id="2370124at2"/>
<feature type="domain" description="Spore germination protein N-terminal" evidence="9">
    <location>
        <begin position="25"/>
        <end position="195"/>
    </location>
</feature>
<dbReference type="Gene3D" id="3.30.300.210">
    <property type="entry name" value="Nutrient germinant receptor protein C, domain 3"/>
    <property type="match status" value="1"/>
</dbReference>
<evidence type="ECO:0000259" key="9">
    <source>
        <dbReference type="Pfam" id="PF25198"/>
    </source>
</evidence>
<keyword evidence="5" id="KW-0472">Membrane</keyword>
<dbReference type="AlphaFoldDB" id="A0A7X5BWM2"/>
<evidence type="ECO:0000313" key="10">
    <source>
        <dbReference type="EMBL" id="NBC67411.1"/>
    </source>
</evidence>
<keyword evidence="3" id="KW-0309">Germination</keyword>
<dbReference type="InterPro" id="IPR046953">
    <property type="entry name" value="Spore_GerAC-like_C"/>
</dbReference>
<keyword evidence="11" id="KW-1185">Reference proteome</keyword>
<dbReference type="Pfam" id="PF25198">
    <property type="entry name" value="Spore_GerAC_N"/>
    <property type="match status" value="1"/>
</dbReference>
<dbReference type="GO" id="GO:0016020">
    <property type="term" value="C:membrane"/>
    <property type="evidence" value="ECO:0007669"/>
    <property type="project" value="UniProtKB-SubCell"/>
</dbReference>
<dbReference type="InterPro" id="IPR057336">
    <property type="entry name" value="GerAC_N"/>
</dbReference>
<evidence type="ECO:0000256" key="5">
    <source>
        <dbReference type="ARBA" id="ARBA00023136"/>
    </source>
</evidence>
<organism evidence="10 11">
    <name type="scientific">Paenibacillus sacheonensis</name>
    <dbReference type="NCBI Taxonomy" id="742054"/>
    <lineage>
        <taxon>Bacteria</taxon>
        <taxon>Bacillati</taxon>
        <taxon>Bacillota</taxon>
        <taxon>Bacilli</taxon>
        <taxon>Bacillales</taxon>
        <taxon>Paenibacillaceae</taxon>
        <taxon>Paenibacillus</taxon>
    </lineage>
</organism>
<evidence type="ECO:0000256" key="7">
    <source>
        <dbReference type="ARBA" id="ARBA00023288"/>
    </source>
</evidence>
<feature type="domain" description="Spore germination GerAC-like C-terminal" evidence="8">
    <location>
        <begin position="204"/>
        <end position="366"/>
    </location>
</feature>
<reference evidence="10 11" key="1">
    <citation type="submission" date="2020-01" db="EMBL/GenBank/DDBJ databases">
        <title>Paenibacillus soybeanensis sp. nov. isolated from the nodules of soybean (Glycine max(L.) Merr).</title>
        <authorList>
            <person name="Wang H."/>
        </authorList>
    </citation>
    <scope>NUCLEOTIDE SEQUENCE [LARGE SCALE GENOMIC DNA]</scope>
    <source>
        <strain evidence="10 11">DSM 23054</strain>
    </source>
</reference>
<keyword evidence="7" id="KW-0449">Lipoprotein</keyword>
<evidence type="ECO:0000313" key="11">
    <source>
        <dbReference type="Proteomes" id="UP000558113"/>
    </source>
</evidence>
<proteinExistence type="inferred from homology"/>